<evidence type="ECO:0000313" key="3">
    <source>
        <dbReference type="Proteomes" id="UP000054196"/>
    </source>
</evidence>
<feature type="non-terminal residue" evidence="2">
    <location>
        <position position="446"/>
    </location>
</feature>
<dbReference type="GeneID" id="18884087"/>
<feature type="compositionally biased region" description="Low complexity" evidence="1">
    <location>
        <begin position="276"/>
        <end position="285"/>
    </location>
</feature>
<feature type="region of interest" description="Disordered" evidence="1">
    <location>
        <begin position="128"/>
        <end position="236"/>
    </location>
</feature>
<dbReference type="KEGG" id="psq:PUNSTDRAFT_56206"/>
<feature type="region of interest" description="Disordered" evidence="1">
    <location>
        <begin position="276"/>
        <end position="325"/>
    </location>
</feature>
<keyword evidence="3" id="KW-1185">Reference proteome</keyword>
<dbReference type="AlphaFoldDB" id="R7S101"/>
<gene>
    <name evidence="2" type="ORF">PUNSTDRAFT_56206</name>
</gene>
<organism evidence="2 3">
    <name type="scientific">Punctularia strigosozonata (strain HHB-11173)</name>
    <name type="common">White-rot fungus</name>
    <dbReference type="NCBI Taxonomy" id="741275"/>
    <lineage>
        <taxon>Eukaryota</taxon>
        <taxon>Fungi</taxon>
        <taxon>Dikarya</taxon>
        <taxon>Basidiomycota</taxon>
        <taxon>Agaricomycotina</taxon>
        <taxon>Agaricomycetes</taxon>
        <taxon>Corticiales</taxon>
        <taxon>Punctulariaceae</taxon>
        <taxon>Punctularia</taxon>
    </lineage>
</organism>
<dbReference type="Proteomes" id="UP000054196">
    <property type="component" value="Unassembled WGS sequence"/>
</dbReference>
<evidence type="ECO:0000256" key="1">
    <source>
        <dbReference type="SAM" id="MobiDB-lite"/>
    </source>
</evidence>
<dbReference type="HOGENOM" id="CLU_614787_0_0_1"/>
<name>R7S101_PUNST</name>
<proteinExistence type="predicted"/>
<feature type="region of interest" description="Disordered" evidence="1">
    <location>
        <begin position="407"/>
        <end position="446"/>
    </location>
</feature>
<reference evidence="3" key="1">
    <citation type="journal article" date="2012" name="Science">
        <title>The Paleozoic origin of enzymatic lignin decomposition reconstructed from 31 fungal genomes.</title>
        <authorList>
            <person name="Floudas D."/>
            <person name="Binder M."/>
            <person name="Riley R."/>
            <person name="Barry K."/>
            <person name="Blanchette R.A."/>
            <person name="Henrissat B."/>
            <person name="Martinez A.T."/>
            <person name="Otillar R."/>
            <person name="Spatafora J.W."/>
            <person name="Yadav J.S."/>
            <person name="Aerts A."/>
            <person name="Benoit I."/>
            <person name="Boyd A."/>
            <person name="Carlson A."/>
            <person name="Copeland A."/>
            <person name="Coutinho P.M."/>
            <person name="de Vries R.P."/>
            <person name="Ferreira P."/>
            <person name="Findley K."/>
            <person name="Foster B."/>
            <person name="Gaskell J."/>
            <person name="Glotzer D."/>
            <person name="Gorecki P."/>
            <person name="Heitman J."/>
            <person name="Hesse C."/>
            <person name="Hori C."/>
            <person name="Igarashi K."/>
            <person name="Jurgens J.A."/>
            <person name="Kallen N."/>
            <person name="Kersten P."/>
            <person name="Kohler A."/>
            <person name="Kuees U."/>
            <person name="Kumar T.K.A."/>
            <person name="Kuo A."/>
            <person name="LaButti K."/>
            <person name="Larrondo L.F."/>
            <person name="Lindquist E."/>
            <person name="Ling A."/>
            <person name="Lombard V."/>
            <person name="Lucas S."/>
            <person name="Lundell T."/>
            <person name="Martin R."/>
            <person name="McLaughlin D.J."/>
            <person name="Morgenstern I."/>
            <person name="Morin E."/>
            <person name="Murat C."/>
            <person name="Nagy L.G."/>
            <person name="Nolan M."/>
            <person name="Ohm R.A."/>
            <person name="Patyshakuliyeva A."/>
            <person name="Rokas A."/>
            <person name="Ruiz-Duenas F.J."/>
            <person name="Sabat G."/>
            <person name="Salamov A."/>
            <person name="Samejima M."/>
            <person name="Schmutz J."/>
            <person name="Slot J.C."/>
            <person name="St John F."/>
            <person name="Stenlid J."/>
            <person name="Sun H."/>
            <person name="Sun S."/>
            <person name="Syed K."/>
            <person name="Tsang A."/>
            <person name="Wiebenga A."/>
            <person name="Young D."/>
            <person name="Pisabarro A."/>
            <person name="Eastwood D.C."/>
            <person name="Martin F."/>
            <person name="Cullen D."/>
            <person name="Grigoriev I.V."/>
            <person name="Hibbett D.S."/>
        </authorList>
    </citation>
    <scope>NUCLEOTIDE SEQUENCE [LARGE SCALE GENOMIC DNA]</scope>
    <source>
        <strain evidence="3">HHB-11173 SS5</strain>
    </source>
</reference>
<dbReference type="EMBL" id="JH687563">
    <property type="protein sequence ID" value="EIN03472.1"/>
    <property type="molecule type" value="Genomic_DNA"/>
</dbReference>
<sequence>MDEDATVETPESNRGQYDLSADVSFTSVYNELESRHRTNSPEIPITSSPARPIHRNPEPLFLPSCSPESSSVEIVPSEDELLPALRPRRHRRSKPFVLIPPFPRGKTRYDYEWRLPRLALERAKTWATHPDDYGADDPTFRNLRQQDDADDEWVPSISRAHKRKTAQPPKPTAQGSSRTAKRRQSAVDSRNGTRARQKRRKVDDEDSARQSSPEIEFVENPVPRKARNGDGSKSAPILLDEADPVASSASSIDDFTSALTPVSSATPGALLEEAANNAAATASNENCDEDGVYDSASRGQSQIPTTPRYDADRAGQPYSLSDSSDLDGFEVLEEIPIKPFEDATDSSRALKFSVDRTIRLMDIADDTNTTLGAGHLEDLEAYLKHVEKANVMVSCRLRSQLQQDVVAPVEPPPPEPEPDFDVHRPELSPFRMPSFQSTTEGGASFV</sequence>
<feature type="region of interest" description="Disordered" evidence="1">
    <location>
        <begin position="33"/>
        <end position="60"/>
    </location>
</feature>
<protein>
    <submittedName>
        <fullName evidence="2">Uncharacterized protein</fullName>
    </submittedName>
</protein>
<evidence type="ECO:0000313" key="2">
    <source>
        <dbReference type="EMBL" id="EIN03472.1"/>
    </source>
</evidence>
<accession>R7S101</accession>
<dbReference type="RefSeq" id="XP_007389303.1">
    <property type="nucleotide sequence ID" value="XM_007389241.1"/>
</dbReference>
<feature type="compositionally biased region" description="Polar residues" evidence="1">
    <location>
        <begin position="434"/>
        <end position="446"/>
    </location>
</feature>